<proteinExistence type="predicted"/>
<keyword evidence="3" id="KW-1185">Reference proteome</keyword>
<dbReference type="InterPro" id="IPR036709">
    <property type="entry name" value="Autotransporte_beta_dom_sf"/>
</dbReference>
<name>A0ABS0S908_9HYPH</name>
<feature type="compositionally biased region" description="Low complexity" evidence="1">
    <location>
        <begin position="49"/>
        <end position="60"/>
    </location>
</feature>
<gene>
    <name evidence="2" type="ORF">IOD40_03410</name>
</gene>
<dbReference type="Pfam" id="PF10082">
    <property type="entry name" value="BBP2_2"/>
    <property type="match status" value="1"/>
</dbReference>
<evidence type="ECO:0000313" key="3">
    <source>
        <dbReference type="Proteomes" id="UP000601789"/>
    </source>
</evidence>
<evidence type="ECO:0000313" key="2">
    <source>
        <dbReference type="EMBL" id="MBI1619711.1"/>
    </source>
</evidence>
<accession>A0ABS0S908</accession>
<feature type="region of interest" description="Disordered" evidence="1">
    <location>
        <begin position="1"/>
        <end position="90"/>
    </location>
</feature>
<dbReference type="EMBL" id="JADGMQ010000002">
    <property type="protein sequence ID" value="MBI1619711.1"/>
    <property type="molecule type" value="Genomic_DNA"/>
</dbReference>
<dbReference type="Proteomes" id="UP000601789">
    <property type="component" value="Unassembled WGS sequence"/>
</dbReference>
<evidence type="ECO:0000256" key="1">
    <source>
        <dbReference type="SAM" id="MobiDB-lite"/>
    </source>
</evidence>
<dbReference type="InterPro" id="IPR018759">
    <property type="entry name" value="BBP2_2"/>
</dbReference>
<organism evidence="2 3">
    <name type="scientific">Aquamicrobium zhengzhouense</name>
    <dbReference type="NCBI Taxonomy" id="2781738"/>
    <lineage>
        <taxon>Bacteria</taxon>
        <taxon>Pseudomonadati</taxon>
        <taxon>Pseudomonadota</taxon>
        <taxon>Alphaproteobacteria</taxon>
        <taxon>Hyphomicrobiales</taxon>
        <taxon>Phyllobacteriaceae</taxon>
        <taxon>Aquamicrobium</taxon>
    </lineage>
</organism>
<comment type="caution">
    <text evidence="2">The sequence shown here is derived from an EMBL/GenBank/DDBJ whole genome shotgun (WGS) entry which is preliminary data.</text>
</comment>
<sequence length="479" mass="51708">MSAMAASAQEGLELRGAVSERDINDDLLGAPTNSPVIDDAEPTPPRNSRPPAAARSVPVAQDELVGSREGPAILDEPERSGRMGPDAIRTGGIETRGARLDGDGFAPIGIRAGSFILRPRLEQGIGHTTNANSSTNGRSSTFSETALRLSAITDWSRHSLSIDANVDWRKSLSGEELDELEGGIRGELRLDIGEGLDGTVGAGYRVREESASSPSAISGVEDRPLRHTLSGTAGISRDVARFRFGLTGDVHRDTYGDAKLLDGTVVSQSERDSTLATARLRLGYEISPAIRPFVEAEAGRRFYDERSDSAGYERSADRYALRSGVELDLRENLNGEISVGWLTERPDDERLAAISGFVTAGQLSWSPIRGTIVDFNAATEVEGTTSAGETGSLLYSASLAMTRELRANLSGRAAVGLEYRDYAASDAHDRVIWGEASLTWWMNRYAGITGRARHEIQKSNLPGRDYDETSVYLGMTFQR</sequence>
<reference evidence="2 3" key="1">
    <citation type="submission" date="2020-10" db="EMBL/GenBank/DDBJ databases">
        <title>Aquamicrobium zhengzhouensis sp. nov., a exopolysaccharide producing bacterium isolated from farmland soil.</title>
        <authorList>
            <person name="Wang X."/>
        </authorList>
    </citation>
    <scope>NUCLEOTIDE SEQUENCE [LARGE SCALE GENOMIC DNA]</scope>
    <source>
        <strain evidence="3">cd-1</strain>
    </source>
</reference>
<protein>
    <submittedName>
        <fullName evidence="2">Outer membrane beta-barrel protein</fullName>
    </submittedName>
</protein>
<dbReference type="SUPFAM" id="SSF103515">
    <property type="entry name" value="Autotransporter"/>
    <property type="match status" value="1"/>
</dbReference>